<keyword evidence="1" id="KW-0812">Transmembrane</keyword>
<protein>
    <submittedName>
        <fullName evidence="2">Uncharacterized protein</fullName>
    </submittedName>
</protein>
<accession>A0A0S7Y2S8</accession>
<dbReference type="Proteomes" id="UP000051861">
    <property type="component" value="Unassembled WGS sequence"/>
</dbReference>
<feature type="transmembrane region" description="Helical" evidence="1">
    <location>
        <begin position="6"/>
        <end position="27"/>
    </location>
</feature>
<keyword evidence="1" id="KW-1133">Transmembrane helix</keyword>
<dbReference type="GO" id="GO:0043683">
    <property type="term" value="P:type IV pilus assembly"/>
    <property type="evidence" value="ECO:0007669"/>
    <property type="project" value="InterPro"/>
</dbReference>
<name>A0A0S7Y2S8_UNCSA</name>
<dbReference type="InterPro" id="IPR007445">
    <property type="entry name" value="PilO"/>
</dbReference>
<sequence>MELRDRIIRLATFILILILGVILYRTFIIPKRKGIKSLKNNLKNIEFQMANVLGEEVALRGGAIEAEELEKTLEKLVLQIPSEKDIPKIINRFLTEVGKGLKIDYVLIQPQKLESEGRYKKLPIELEFTTTYAHFNSYLSQLKTLPEVFRIESLDMRRSPANPDQLYVHLLVSAFVMPGEVEEKIEAIGKETYPEVSPKVSPFKPVRLPQKITTTRERELVKGVEPTLNLQGIMRGELKAAIINDHVLYVDDTIEGYRIINIKENSVVLRKDGRIKILELKY</sequence>
<keyword evidence="1" id="KW-0472">Membrane</keyword>
<dbReference type="InterPro" id="IPR014717">
    <property type="entry name" value="Transl_elong_EF1B/ribsomal_bS6"/>
</dbReference>
<dbReference type="Pfam" id="PF04350">
    <property type="entry name" value="PilO"/>
    <property type="match status" value="1"/>
</dbReference>
<dbReference type="EMBL" id="LIZX01000034">
    <property type="protein sequence ID" value="KPJ69000.1"/>
    <property type="molecule type" value="Genomic_DNA"/>
</dbReference>
<reference evidence="2 3" key="1">
    <citation type="journal article" date="2015" name="Microbiome">
        <title>Genomic resolution of linkages in carbon, nitrogen, and sulfur cycling among widespread estuary sediment bacteria.</title>
        <authorList>
            <person name="Baker B.J."/>
            <person name="Lazar C.S."/>
            <person name="Teske A.P."/>
            <person name="Dick G.J."/>
        </authorList>
    </citation>
    <scope>NUCLEOTIDE SEQUENCE [LARGE SCALE GENOMIC DNA]</scope>
    <source>
        <strain evidence="2">DG_54_3</strain>
    </source>
</reference>
<evidence type="ECO:0000256" key="1">
    <source>
        <dbReference type="SAM" id="Phobius"/>
    </source>
</evidence>
<organism evidence="2 3">
    <name type="scientific">candidate division WOR-1 bacterium DG_54_3</name>
    <dbReference type="NCBI Taxonomy" id="1703775"/>
    <lineage>
        <taxon>Bacteria</taxon>
        <taxon>Bacillati</taxon>
        <taxon>Saganbacteria</taxon>
    </lineage>
</organism>
<evidence type="ECO:0000313" key="2">
    <source>
        <dbReference type="EMBL" id="KPJ69000.1"/>
    </source>
</evidence>
<gene>
    <name evidence="2" type="ORF">AMJ44_04855</name>
</gene>
<proteinExistence type="predicted"/>
<dbReference type="PANTHER" id="PTHR39555:SF1">
    <property type="entry name" value="TYPE IV PILUS INNER MEMBRANE COMPONENT PILO"/>
    <property type="match status" value="1"/>
</dbReference>
<dbReference type="AlphaFoldDB" id="A0A0S7Y2S8"/>
<comment type="caution">
    <text evidence="2">The sequence shown here is derived from an EMBL/GenBank/DDBJ whole genome shotgun (WGS) entry which is preliminary data.</text>
</comment>
<dbReference type="GO" id="GO:0043107">
    <property type="term" value="P:type IV pilus-dependent motility"/>
    <property type="evidence" value="ECO:0007669"/>
    <property type="project" value="InterPro"/>
</dbReference>
<evidence type="ECO:0000313" key="3">
    <source>
        <dbReference type="Proteomes" id="UP000051861"/>
    </source>
</evidence>
<dbReference type="Gene3D" id="3.30.70.60">
    <property type="match status" value="1"/>
</dbReference>
<dbReference type="PANTHER" id="PTHR39555">
    <property type="entry name" value="FIMBRIAL ASSEMBLY PROTEIN PILO-LIKE PROTEIN-RELATED"/>
    <property type="match status" value="1"/>
</dbReference>